<keyword evidence="4" id="KW-0812">Transmembrane</keyword>
<keyword evidence="4" id="KW-1133">Transmembrane helix</keyword>
<protein>
    <submittedName>
        <fullName evidence="5">Heat shock cognate 70 kDa protein</fullName>
    </submittedName>
</protein>
<feature type="transmembrane region" description="Helical" evidence="4">
    <location>
        <begin position="45"/>
        <end position="67"/>
    </location>
</feature>
<organism evidence="5 6">
    <name type="scientific">Canna indica</name>
    <name type="common">Indian-shot</name>
    <dbReference type="NCBI Taxonomy" id="4628"/>
    <lineage>
        <taxon>Eukaryota</taxon>
        <taxon>Viridiplantae</taxon>
        <taxon>Streptophyta</taxon>
        <taxon>Embryophyta</taxon>
        <taxon>Tracheophyta</taxon>
        <taxon>Spermatophyta</taxon>
        <taxon>Magnoliopsida</taxon>
        <taxon>Liliopsida</taxon>
        <taxon>Zingiberales</taxon>
        <taxon>Cannaceae</taxon>
        <taxon>Canna</taxon>
    </lineage>
</organism>
<accession>A0AAQ3QCT0</accession>
<comment type="similarity">
    <text evidence="1">Belongs to the heat shock protein 70 family.</text>
</comment>
<dbReference type="Pfam" id="PF00012">
    <property type="entry name" value="HSP70"/>
    <property type="match status" value="1"/>
</dbReference>
<dbReference type="FunFam" id="3.30.420.40:FF:000028">
    <property type="entry name" value="heat shock 70 kDa protein-like"/>
    <property type="match status" value="1"/>
</dbReference>
<dbReference type="Gene3D" id="3.30.420.40">
    <property type="match status" value="2"/>
</dbReference>
<keyword evidence="4" id="KW-0472">Membrane</keyword>
<dbReference type="GO" id="GO:0140662">
    <property type="term" value="F:ATP-dependent protein folding chaperone"/>
    <property type="evidence" value="ECO:0007669"/>
    <property type="project" value="InterPro"/>
</dbReference>
<keyword evidence="3" id="KW-0067">ATP-binding</keyword>
<proteinExistence type="inferred from homology"/>
<name>A0AAQ3QCT0_9LILI</name>
<keyword evidence="5" id="KW-0346">Stress response</keyword>
<dbReference type="PANTHER" id="PTHR19375">
    <property type="entry name" value="HEAT SHOCK PROTEIN 70KDA"/>
    <property type="match status" value="1"/>
</dbReference>
<gene>
    <name evidence="5" type="ORF">Cni_G16706</name>
</gene>
<sequence>MHLRRSPPWSSVLTKMKQIGEAYFDTSIKNIVIIVPAMISSAKPLGMLALSPRLAIAPIAVAITYNLDKKASNLSEKKVSIFNLSGGTFGISLLTIEEGIFKVKAAADDAHLDSKW</sequence>
<keyword evidence="6" id="KW-1185">Reference proteome</keyword>
<dbReference type="AlphaFoldDB" id="A0AAQ3QCT0"/>
<dbReference type="GO" id="GO:0005524">
    <property type="term" value="F:ATP binding"/>
    <property type="evidence" value="ECO:0007669"/>
    <property type="project" value="UniProtKB-KW"/>
</dbReference>
<keyword evidence="2" id="KW-0547">Nucleotide-binding</keyword>
<evidence type="ECO:0000256" key="3">
    <source>
        <dbReference type="ARBA" id="ARBA00022840"/>
    </source>
</evidence>
<dbReference type="EMBL" id="CP136894">
    <property type="protein sequence ID" value="WOL07956.1"/>
    <property type="molecule type" value="Genomic_DNA"/>
</dbReference>
<dbReference type="Proteomes" id="UP001327560">
    <property type="component" value="Chromosome 5"/>
</dbReference>
<evidence type="ECO:0000313" key="6">
    <source>
        <dbReference type="Proteomes" id="UP001327560"/>
    </source>
</evidence>
<dbReference type="InterPro" id="IPR013126">
    <property type="entry name" value="Hsp_70_fam"/>
</dbReference>
<evidence type="ECO:0000313" key="5">
    <source>
        <dbReference type="EMBL" id="WOL07956.1"/>
    </source>
</evidence>
<evidence type="ECO:0000256" key="1">
    <source>
        <dbReference type="ARBA" id="ARBA00007381"/>
    </source>
</evidence>
<reference evidence="5 6" key="1">
    <citation type="submission" date="2023-10" db="EMBL/GenBank/DDBJ databases">
        <title>Chromosome-scale genome assembly provides insights into flower coloration mechanisms of Canna indica.</title>
        <authorList>
            <person name="Li C."/>
        </authorList>
    </citation>
    <scope>NUCLEOTIDE SEQUENCE [LARGE SCALE GENOMIC DNA]</scope>
    <source>
        <tissue evidence="5">Flower</tissue>
    </source>
</reference>
<evidence type="ECO:0000256" key="2">
    <source>
        <dbReference type="ARBA" id="ARBA00022741"/>
    </source>
</evidence>
<evidence type="ECO:0000256" key="4">
    <source>
        <dbReference type="SAM" id="Phobius"/>
    </source>
</evidence>